<dbReference type="NCBIfam" id="TIGR04126">
    <property type="entry name" value="PGF_CTERM"/>
    <property type="match status" value="1"/>
</dbReference>
<accession>A0ABU2FEF4</accession>
<dbReference type="Pfam" id="PF24036">
    <property type="entry name" value="DUF7345"/>
    <property type="match status" value="1"/>
</dbReference>
<reference evidence="4 5" key="1">
    <citation type="submission" date="2022-06" db="EMBL/GenBank/DDBJ databases">
        <title>Haloarcula sp. a new haloarchaeum isolate from saline soil.</title>
        <authorList>
            <person name="Strakova D."/>
            <person name="Galisteo C."/>
            <person name="Sanchez-Porro C."/>
            <person name="Ventosa A."/>
        </authorList>
    </citation>
    <scope>NUCLEOTIDE SEQUENCE [LARGE SCALE GENOMIC DNA]</scope>
    <source>
        <strain evidence="4 5">S1CR25-12</strain>
    </source>
</reference>
<keyword evidence="2" id="KW-0472">Membrane</keyword>
<name>A0ABU2FEF4_9EURY</name>
<feature type="transmembrane region" description="Helical" evidence="2">
    <location>
        <begin position="220"/>
        <end position="239"/>
    </location>
</feature>
<dbReference type="Proteomes" id="UP001259659">
    <property type="component" value="Unassembled WGS sequence"/>
</dbReference>
<sequence>MQARHALATTALLGALLVGVAVAPAGAAQTADPPGSSFTVVLAANGDAQVTLVSTFDLDDESEAAAFDDLRTNQTARDAFSDRYTDDWRTVANNTEARTGREMAVTNSSLALSRTESTGVATYSVTWEGLAAAGDGMLTLHEPFASNYTTDREFVVVLPEGYTLESVSPGPTNTADGELVYQSGSNLDGLSIVATASTAANGTATPSSTPTSVATTGGSGPGVGAVGALAAVFAVALLARRRE</sequence>
<keyword evidence="2" id="KW-0812">Transmembrane</keyword>
<dbReference type="InterPro" id="IPR026371">
    <property type="entry name" value="PGF_CTERM"/>
</dbReference>
<keyword evidence="2" id="KW-1133">Transmembrane helix</keyword>
<dbReference type="RefSeq" id="WP_310919867.1">
    <property type="nucleotide sequence ID" value="NZ_JAMQON010000003.1"/>
</dbReference>
<evidence type="ECO:0000259" key="3">
    <source>
        <dbReference type="Pfam" id="PF24036"/>
    </source>
</evidence>
<proteinExistence type="predicted"/>
<feature type="domain" description="DUF7345" evidence="3">
    <location>
        <begin position="40"/>
        <end position="162"/>
    </location>
</feature>
<comment type="caution">
    <text evidence="4">The sequence shown here is derived from an EMBL/GenBank/DDBJ whole genome shotgun (WGS) entry which is preliminary data.</text>
</comment>
<evidence type="ECO:0000256" key="2">
    <source>
        <dbReference type="SAM" id="Phobius"/>
    </source>
</evidence>
<evidence type="ECO:0000313" key="5">
    <source>
        <dbReference type="Proteomes" id="UP001259659"/>
    </source>
</evidence>
<gene>
    <name evidence="4" type="ORF">NDI56_12420</name>
</gene>
<protein>
    <submittedName>
        <fullName evidence="4">PGF-CTERM sorting domain-containing protein</fullName>
    </submittedName>
</protein>
<keyword evidence="5" id="KW-1185">Reference proteome</keyword>
<dbReference type="EMBL" id="JAMQON010000003">
    <property type="protein sequence ID" value="MDS0260200.1"/>
    <property type="molecule type" value="Genomic_DNA"/>
</dbReference>
<keyword evidence="1" id="KW-0732">Signal</keyword>
<evidence type="ECO:0000256" key="1">
    <source>
        <dbReference type="ARBA" id="ARBA00022729"/>
    </source>
</evidence>
<dbReference type="InterPro" id="IPR055769">
    <property type="entry name" value="DUF7345"/>
</dbReference>
<organism evidence="4 5">
    <name type="scientific">Haloarcula saliterrae</name>
    <dbReference type="NCBI Taxonomy" id="2950534"/>
    <lineage>
        <taxon>Archaea</taxon>
        <taxon>Methanobacteriati</taxon>
        <taxon>Methanobacteriota</taxon>
        <taxon>Stenosarchaea group</taxon>
        <taxon>Halobacteria</taxon>
        <taxon>Halobacteriales</taxon>
        <taxon>Haloarculaceae</taxon>
        <taxon>Haloarcula</taxon>
    </lineage>
</organism>
<evidence type="ECO:0000313" key="4">
    <source>
        <dbReference type="EMBL" id="MDS0260200.1"/>
    </source>
</evidence>